<dbReference type="EMBL" id="VSRR010056476">
    <property type="protein sequence ID" value="MPC81276.1"/>
    <property type="molecule type" value="Genomic_DNA"/>
</dbReference>
<keyword evidence="2" id="KW-1185">Reference proteome</keyword>
<name>A0A5B7IGX9_PORTR</name>
<dbReference type="Proteomes" id="UP000324222">
    <property type="component" value="Unassembled WGS sequence"/>
</dbReference>
<comment type="caution">
    <text evidence="1">The sequence shown here is derived from an EMBL/GenBank/DDBJ whole genome shotgun (WGS) entry which is preliminary data.</text>
</comment>
<organism evidence="1 2">
    <name type="scientific">Portunus trituberculatus</name>
    <name type="common">Swimming crab</name>
    <name type="synonym">Neptunus trituberculatus</name>
    <dbReference type="NCBI Taxonomy" id="210409"/>
    <lineage>
        <taxon>Eukaryota</taxon>
        <taxon>Metazoa</taxon>
        <taxon>Ecdysozoa</taxon>
        <taxon>Arthropoda</taxon>
        <taxon>Crustacea</taxon>
        <taxon>Multicrustacea</taxon>
        <taxon>Malacostraca</taxon>
        <taxon>Eumalacostraca</taxon>
        <taxon>Eucarida</taxon>
        <taxon>Decapoda</taxon>
        <taxon>Pleocyemata</taxon>
        <taxon>Brachyura</taxon>
        <taxon>Eubrachyura</taxon>
        <taxon>Portunoidea</taxon>
        <taxon>Portunidae</taxon>
        <taxon>Portuninae</taxon>
        <taxon>Portunus</taxon>
    </lineage>
</organism>
<proteinExistence type="predicted"/>
<dbReference type="AlphaFoldDB" id="A0A5B7IGX9"/>
<evidence type="ECO:0000313" key="1">
    <source>
        <dbReference type="EMBL" id="MPC81276.1"/>
    </source>
</evidence>
<evidence type="ECO:0000313" key="2">
    <source>
        <dbReference type="Proteomes" id="UP000324222"/>
    </source>
</evidence>
<reference evidence="1 2" key="1">
    <citation type="submission" date="2019-05" db="EMBL/GenBank/DDBJ databases">
        <title>Another draft genome of Portunus trituberculatus and its Hox gene families provides insights of decapod evolution.</title>
        <authorList>
            <person name="Jeong J.-H."/>
            <person name="Song I."/>
            <person name="Kim S."/>
            <person name="Choi T."/>
            <person name="Kim D."/>
            <person name="Ryu S."/>
            <person name="Kim W."/>
        </authorList>
    </citation>
    <scope>NUCLEOTIDE SEQUENCE [LARGE SCALE GENOMIC DNA]</scope>
    <source>
        <tissue evidence="1">Muscle</tissue>
    </source>
</reference>
<sequence>MAGTEQSCGQKTQVRWVVSGWPPQTTPHAHCHSARPHPLPCHPHTHPLALTLDPLTRLALCLNDDD</sequence>
<gene>
    <name evidence="1" type="ORF">E2C01_075883</name>
</gene>
<protein>
    <submittedName>
        <fullName evidence="1">Uncharacterized protein</fullName>
    </submittedName>
</protein>
<accession>A0A5B7IGX9</accession>